<comment type="caution">
    <text evidence="2">The sequence shown here is derived from an EMBL/GenBank/DDBJ whole genome shotgun (WGS) entry which is preliminary data.</text>
</comment>
<keyword evidence="1" id="KW-1133">Transmembrane helix</keyword>
<gene>
    <name evidence="2" type="ORF">PCORN_01760</name>
</gene>
<feature type="transmembrane region" description="Helical" evidence="1">
    <location>
        <begin position="74"/>
        <end position="92"/>
    </location>
</feature>
<dbReference type="OrthoDB" id="10003575at2"/>
<keyword evidence="1" id="KW-0812">Transmembrane</keyword>
<accession>W7BZN1</accession>
<dbReference type="EMBL" id="AODE01000004">
    <property type="protein sequence ID" value="EUJ32659.1"/>
    <property type="molecule type" value="Genomic_DNA"/>
</dbReference>
<dbReference type="AlphaFoldDB" id="W7BZN1"/>
<reference evidence="2 3" key="1">
    <citation type="journal article" date="2014" name="Int. J. Syst. Evol. Microbiol.">
        <title>Listeria floridensis sp. nov., Listeria aquatica sp. nov., Listeria cornellensis sp. nov., Listeria riparia sp. nov. and Listeria grandensis sp. nov., from agricultural and natural environments.</title>
        <authorList>
            <person name="den Bakker H.C."/>
            <person name="Warchocki S."/>
            <person name="Wright E.M."/>
            <person name="Allred A.F."/>
            <person name="Ahlstrom C."/>
            <person name="Manuel C.S."/>
            <person name="Stasiewicz M.J."/>
            <person name="Burrell A."/>
            <person name="Roof S."/>
            <person name="Strawn L."/>
            <person name="Fortes E.D."/>
            <person name="Nightingale K.K."/>
            <person name="Kephart D."/>
            <person name="Wiedmann M."/>
        </authorList>
    </citation>
    <scope>NUCLEOTIDE SEQUENCE [LARGE SCALE GENOMIC DNA]</scope>
    <source>
        <strain evidence="3">FSL F6-969</strain>
    </source>
</reference>
<sequence length="109" mass="12652">MTIIGVRKMKNGQLENYFVHRMVSGRIWRDIKDKNTVTVLSDKVQRLLITSYIFSMIGILIMLIWIACTNFGNGYLWPSIVFFIFLAIAIVFQTLANKAFKQECSNRNI</sequence>
<evidence type="ECO:0000256" key="1">
    <source>
        <dbReference type="SAM" id="Phobius"/>
    </source>
</evidence>
<proteinExistence type="predicted"/>
<name>W7BZN1_9LIST</name>
<organism evidence="2 3">
    <name type="scientific">Listeria cornellensis FSL F6-0969</name>
    <dbReference type="NCBI Taxonomy" id="1265820"/>
    <lineage>
        <taxon>Bacteria</taxon>
        <taxon>Bacillati</taxon>
        <taxon>Bacillota</taxon>
        <taxon>Bacilli</taxon>
        <taxon>Bacillales</taxon>
        <taxon>Listeriaceae</taxon>
        <taxon>Listeria</taxon>
    </lineage>
</organism>
<keyword evidence="3" id="KW-1185">Reference proteome</keyword>
<protein>
    <submittedName>
        <fullName evidence="2">Uncharacterized protein</fullName>
    </submittedName>
</protein>
<feature type="transmembrane region" description="Helical" evidence="1">
    <location>
        <begin position="47"/>
        <end position="68"/>
    </location>
</feature>
<dbReference type="Proteomes" id="UP000019254">
    <property type="component" value="Unassembled WGS sequence"/>
</dbReference>
<evidence type="ECO:0000313" key="2">
    <source>
        <dbReference type="EMBL" id="EUJ32659.1"/>
    </source>
</evidence>
<keyword evidence="1" id="KW-0472">Membrane</keyword>
<evidence type="ECO:0000313" key="3">
    <source>
        <dbReference type="Proteomes" id="UP000019254"/>
    </source>
</evidence>